<dbReference type="AlphaFoldDB" id="A0A0P9DLC8"/>
<dbReference type="CDD" id="cd06915">
    <property type="entry name" value="NTP_transferase_WcbM_like"/>
    <property type="match status" value="1"/>
</dbReference>
<dbReference type="Gene3D" id="3.90.550.10">
    <property type="entry name" value="Spore Coat Polysaccharide Biosynthesis Protein SpsA, Chain A"/>
    <property type="match status" value="1"/>
</dbReference>
<dbReference type="PANTHER" id="PTHR22572">
    <property type="entry name" value="SUGAR-1-PHOSPHATE GUANYL TRANSFERASE"/>
    <property type="match status" value="1"/>
</dbReference>
<evidence type="ECO:0000259" key="1">
    <source>
        <dbReference type="Pfam" id="PF00483"/>
    </source>
</evidence>
<accession>A0A0P9DLC8</accession>
<evidence type="ECO:0000313" key="3">
    <source>
        <dbReference type="Proteomes" id="UP000050509"/>
    </source>
</evidence>
<protein>
    <submittedName>
        <fullName evidence="2">Nucleotidyl transferase</fullName>
    </submittedName>
</protein>
<feature type="domain" description="Nucleotidyl transferase" evidence="1">
    <location>
        <begin position="10"/>
        <end position="139"/>
    </location>
</feature>
<dbReference type="InterPro" id="IPR029044">
    <property type="entry name" value="Nucleotide-diphossugar_trans"/>
</dbReference>
<dbReference type="Pfam" id="PF00483">
    <property type="entry name" value="NTP_transferase"/>
    <property type="match status" value="1"/>
</dbReference>
<keyword evidence="2" id="KW-0808">Transferase</keyword>
<dbReference type="InterPro" id="IPR050486">
    <property type="entry name" value="Mannose-1P_guanyltransferase"/>
</dbReference>
<dbReference type="SUPFAM" id="SSF53448">
    <property type="entry name" value="Nucleotide-diphospho-sugar transferases"/>
    <property type="match status" value="1"/>
</dbReference>
<dbReference type="Proteomes" id="UP000050509">
    <property type="component" value="Unassembled WGS sequence"/>
</dbReference>
<organism evidence="2 3">
    <name type="scientific">Kouleothrix aurantiaca</name>
    <dbReference type="NCBI Taxonomy" id="186479"/>
    <lineage>
        <taxon>Bacteria</taxon>
        <taxon>Bacillati</taxon>
        <taxon>Chloroflexota</taxon>
        <taxon>Chloroflexia</taxon>
        <taxon>Chloroflexales</taxon>
        <taxon>Roseiflexineae</taxon>
        <taxon>Roseiflexaceae</taxon>
        <taxon>Kouleothrix</taxon>
    </lineage>
</organism>
<dbReference type="InterPro" id="IPR005835">
    <property type="entry name" value="NTP_transferase_dom"/>
</dbReference>
<name>A0A0P9DLC8_9CHLR</name>
<reference evidence="2 3" key="1">
    <citation type="submission" date="2015-09" db="EMBL/GenBank/DDBJ databases">
        <title>Draft genome sequence of Kouleothrix aurantiaca JCM 19913.</title>
        <authorList>
            <person name="Hemp J."/>
        </authorList>
    </citation>
    <scope>NUCLEOTIDE SEQUENCE [LARGE SCALE GENOMIC DNA]</scope>
    <source>
        <strain evidence="2 3">COM-B</strain>
    </source>
</reference>
<sequence length="235" mass="25899">MNIADIPVALLAGGLATRLRPITETIPKAMVEICGRPFIDHQLRLLHRNGVRRVVLCLGYLGEQVQAHLGDGAALGMELRYSFDGPQLLGTGGALLRAAPLLGPVFWVLYGDSYLEIEYQAVLAHFAQAGAQGLMTVLENANRWDGSNALFRNGELLRYDKRQPTPDMTFIDYGAALLRESVLARIPPDRAADLADLYHDLVEERAMIGYEVTQRFYEIGSHTGLAEIKTYLCGS</sequence>
<evidence type="ECO:0000313" key="2">
    <source>
        <dbReference type="EMBL" id="KPV54323.1"/>
    </source>
</evidence>
<keyword evidence="3" id="KW-1185">Reference proteome</keyword>
<proteinExistence type="predicted"/>
<gene>
    <name evidence="2" type="ORF">SE17_04470</name>
</gene>
<dbReference type="GO" id="GO:0016740">
    <property type="term" value="F:transferase activity"/>
    <property type="evidence" value="ECO:0007669"/>
    <property type="project" value="UniProtKB-KW"/>
</dbReference>
<comment type="caution">
    <text evidence="2">The sequence shown here is derived from an EMBL/GenBank/DDBJ whole genome shotgun (WGS) entry which is preliminary data.</text>
</comment>
<dbReference type="EMBL" id="LJCR01000074">
    <property type="protein sequence ID" value="KPV54323.1"/>
    <property type="molecule type" value="Genomic_DNA"/>
</dbReference>